<dbReference type="GeneID" id="6011669"/>
<comment type="caution">
    <text evidence="2">The sequence shown here is derived from an EMBL/GenBank/DDBJ whole genome shotgun (WGS) entry which is preliminary data.</text>
</comment>
<evidence type="ECO:0000313" key="3">
    <source>
        <dbReference type="Proteomes" id="UP000001861"/>
    </source>
</evidence>
<protein>
    <submittedName>
        <fullName evidence="2">Other/AgaK1 protein kinase</fullName>
    </submittedName>
</protein>
<proteinExistence type="predicted"/>
<organism evidence="2 3">
    <name type="scientific">Coprinopsis cinerea (strain Okayama-7 / 130 / ATCC MYA-4618 / FGSC 9003)</name>
    <name type="common">Inky cap fungus</name>
    <name type="synonym">Hormographiella aspergillata</name>
    <dbReference type="NCBI Taxonomy" id="240176"/>
    <lineage>
        <taxon>Eukaryota</taxon>
        <taxon>Fungi</taxon>
        <taxon>Dikarya</taxon>
        <taxon>Basidiomycota</taxon>
        <taxon>Agaricomycotina</taxon>
        <taxon>Agaricomycetes</taxon>
        <taxon>Agaricomycetidae</taxon>
        <taxon>Agaricales</taxon>
        <taxon>Agaricineae</taxon>
        <taxon>Psathyrellaceae</taxon>
        <taxon>Coprinopsis</taxon>
    </lineage>
</organism>
<dbReference type="Gene3D" id="3.30.200.20">
    <property type="entry name" value="Phosphorylase Kinase, domain 1"/>
    <property type="match status" value="1"/>
</dbReference>
<sequence>MSLRNVFLLMIAMHSWAIRCLTSSRLVLLPSIWRTIYWSFHSWWHRYWVPTDWKSWTSKGQLKGLQEELAATAKRWSDLAPFFASHNYYLYERTIGHRTYPSSTGPTRFQGVAEPPFARPKFKNDEDLEFTDIQGCRVWAARDGAGREVVIKLVAAQWEESDELKIYRRINTAEARADPRNRTLPVLDYIHYNGLVFVVTPRWGPIMVGAPPFTKVEQVLSMVEQYFEGLAFLHEHRIAHRDITSGNMVMNVLYYLYRNRDTFEDPTESSTVRYAFIDFEASAILPLETDIEKVEMTRDMRTGARNARLKRGESNPFKDDVAILGNILQRWNRVIEDVVPEIGPFFDNLVKDGCTNPPTAAVALKNLQDIKSRLNHDQLNKPPSGRIWDKGKVEPYPYERYQVYEMLWLGGHTGSKRKPVLIQP</sequence>
<keyword evidence="2" id="KW-0808">Transferase</keyword>
<dbReference type="eggNOG" id="ENOG502STXN">
    <property type="taxonomic scope" value="Eukaryota"/>
</dbReference>
<dbReference type="EMBL" id="AACS02000012">
    <property type="protein sequence ID" value="EAU86626.1"/>
    <property type="molecule type" value="Genomic_DNA"/>
</dbReference>
<dbReference type="SUPFAM" id="SSF56112">
    <property type="entry name" value="Protein kinase-like (PK-like)"/>
    <property type="match status" value="1"/>
</dbReference>
<name>A8NNJ4_COPC7</name>
<dbReference type="VEuPathDB" id="FungiDB:CC1G_07284"/>
<keyword evidence="3" id="KW-1185">Reference proteome</keyword>
<reference evidence="2 3" key="1">
    <citation type="journal article" date="2010" name="Proc. Natl. Acad. Sci. U.S.A.">
        <title>Insights into evolution of multicellular fungi from the assembled chromosomes of the mushroom Coprinopsis cinerea (Coprinus cinereus).</title>
        <authorList>
            <person name="Stajich J.E."/>
            <person name="Wilke S.K."/>
            <person name="Ahren D."/>
            <person name="Au C.H."/>
            <person name="Birren B.W."/>
            <person name="Borodovsky M."/>
            <person name="Burns C."/>
            <person name="Canback B."/>
            <person name="Casselton L.A."/>
            <person name="Cheng C.K."/>
            <person name="Deng J."/>
            <person name="Dietrich F.S."/>
            <person name="Fargo D.C."/>
            <person name="Farman M.L."/>
            <person name="Gathman A.C."/>
            <person name="Goldberg J."/>
            <person name="Guigo R."/>
            <person name="Hoegger P.J."/>
            <person name="Hooker J.B."/>
            <person name="Huggins A."/>
            <person name="James T.Y."/>
            <person name="Kamada T."/>
            <person name="Kilaru S."/>
            <person name="Kodira C."/>
            <person name="Kues U."/>
            <person name="Kupfer D."/>
            <person name="Kwan H.S."/>
            <person name="Lomsadze A."/>
            <person name="Li W."/>
            <person name="Lilly W.W."/>
            <person name="Ma L.J."/>
            <person name="Mackey A.J."/>
            <person name="Manning G."/>
            <person name="Martin F."/>
            <person name="Muraguchi H."/>
            <person name="Natvig D.O."/>
            <person name="Palmerini H."/>
            <person name="Ramesh M.A."/>
            <person name="Rehmeyer C.J."/>
            <person name="Roe B.A."/>
            <person name="Shenoy N."/>
            <person name="Stanke M."/>
            <person name="Ter-Hovhannisyan V."/>
            <person name="Tunlid A."/>
            <person name="Velagapudi R."/>
            <person name="Vision T.J."/>
            <person name="Zeng Q."/>
            <person name="Zolan M.E."/>
            <person name="Pukkila P.J."/>
        </authorList>
    </citation>
    <scope>NUCLEOTIDE SEQUENCE [LARGE SCALE GENOMIC DNA]</scope>
    <source>
        <strain evidence="3">Okayama-7 / 130 / ATCC MYA-4618 / FGSC 9003</strain>
    </source>
</reference>
<feature type="chain" id="PRO_5002727305" evidence="1">
    <location>
        <begin position="18"/>
        <end position="424"/>
    </location>
</feature>
<feature type="signal peptide" evidence="1">
    <location>
        <begin position="1"/>
        <end position="17"/>
    </location>
</feature>
<dbReference type="OMA" id="ETHLRCI"/>
<dbReference type="RefSeq" id="XP_001835142.1">
    <property type="nucleotide sequence ID" value="XM_001835090.1"/>
</dbReference>
<dbReference type="GO" id="GO:0016301">
    <property type="term" value="F:kinase activity"/>
    <property type="evidence" value="ECO:0007669"/>
    <property type="project" value="UniProtKB-KW"/>
</dbReference>
<gene>
    <name evidence="2" type="ORF">CC1G_07284</name>
</gene>
<dbReference type="OrthoDB" id="3224178at2759"/>
<dbReference type="AlphaFoldDB" id="A8NNJ4"/>
<dbReference type="Proteomes" id="UP000001861">
    <property type="component" value="Unassembled WGS sequence"/>
</dbReference>
<evidence type="ECO:0000256" key="1">
    <source>
        <dbReference type="SAM" id="SignalP"/>
    </source>
</evidence>
<dbReference type="InParanoid" id="A8NNJ4"/>
<keyword evidence="2" id="KW-0418">Kinase</keyword>
<dbReference type="KEGG" id="cci:CC1G_07284"/>
<accession>A8NNJ4</accession>
<keyword evidence="1" id="KW-0732">Signal</keyword>
<dbReference type="InterPro" id="IPR011009">
    <property type="entry name" value="Kinase-like_dom_sf"/>
</dbReference>
<evidence type="ECO:0000313" key="2">
    <source>
        <dbReference type="EMBL" id="EAU86626.1"/>
    </source>
</evidence>
<dbReference type="Gene3D" id="1.10.510.10">
    <property type="entry name" value="Transferase(Phosphotransferase) domain 1"/>
    <property type="match status" value="1"/>
</dbReference>